<dbReference type="FunFam" id="3.40.50.300:FF:000224">
    <property type="entry name" value="Energy-coupling factor transporter ATP-binding protein EcfA"/>
    <property type="match status" value="1"/>
</dbReference>
<dbReference type="AlphaFoldDB" id="A0A099T1U9"/>
<evidence type="ECO:0000256" key="4">
    <source>
        <dbReference type="ARBA" id="ARBA00022475"/>
    </source>
</evidence>
<dbReference type="InterPro" id="IPR003593">
    <property type="entry name" value="AAA+_ATPase"/>
</dbReference>
<keyword evidence="3" id="KW-0813">Transport</keyword>
<dbReference type="InterPro" id="IPR027417">
    <property type="entry name" value="P-loop_NTPase"/>
</dbReference>
<keyword evidence="8" id="KW-0472">Membrane</keyword>
<dbReference type="InterPro" id="IPR003439">
    <property type="entry name" value="ABC_transporter-like_ATP-bd"/>
</dbReference>
<accession>A0A099T1U9</accession>
<dbReference type="Proteomes" id="UP000029859">
    <property type="component" value="Unassembled WGS sequence"/>
</dbReference>
<dbReference type="GO" id="GO:0016887">
    <property type="term" value="F:ATP hydrolysis activity"/>
    <property type="evidence" value="ECO:0007669"/>
    <property type="project" value="InterPro"/>
</dbReference>
<keyword evidence="12" id="KW-1185">Reference proteome</keyword>
<dbReference type="InterPro" id="IPR015856">
    <property type="entry name" value="ABC_transpr_CbiO/EcfA_su"/>
</dbReference>
<dbReference type="CDD" id="cd03225">
    <property type="entry name" value="ABC_cobalt_CbiO_domain1"/>
    <property type="match status" value="1"/>
</dbReference>
<dbReference type="GO" id="GO:0043190">
    <property type="term" value="C:ATP-binding cassette (ABC) transporter complex"/>
    <property type="evidence" value="ECO:0007669"/>
    <property type="project" value="TreeGrafter"/>
</dbReference>
<evidence type="ECO:0000313" key="12">
    <source>
        <dbReference type="Proteomes" id="UP000029859"/>
    </source>
</evidence>
<evidence type="ECO:0000259" key="10">
    <source>
        <dbReference type="PROSITE" id="PS50893"/>
    </source>
</evidence>
<evidence type="ECO:0000256" key="5">
    <source>
        <dbReference type="ARBA" id="ARBA00022741"/>
    </source>
</evidence>
<dbReference type="Gene3D" id="3.40.50.300">
    <property type="entry name" value="P-loop containing nucleotide triphosphate hydrolases"/>
    <property type="match status" value="1"/>
</dbReference>
<evidence type="ECO:0000313" key="11">
    <source>
        <dbReference type="EMBL" id="KGK99102.1"/>
    </source>
</evidence>
<evidence type="ECO:0000256" key="8">
    <source>
        <dbReference type="ARBA" id="ARBA00023136"/>
    </source>
</evidence>
<proteinExistence type="inferred from homology"/>
<comment type="subcellular location">
    <subcellularLocation>
        <location evidence="1">Cell membrane</location>
        <topology evidence="1">Peripheral membrane protein</topology>
    </subcellularLocation>
</comment>
<evidence type="ECO:0000256" key="2">
    <source>
        <dbReference type="ARBA" id="ARBA00005417"/>
    </source>
</evidence>
<keyword evidence="7" id="KW-1278">Translocase</keyword>
<protein>
    <recommendedName>
        <fullName evidence="10">ABC transporter domain-containing protein</fullName>
    </recommendedName>
</protein>
<gene>
    <name evidence="11" type="ORF">LI82_03470</name>
</gene>
<comment type="similarity">
    <text evidence="2">Belongs to the ABC transporter superfamily.</text>
</comment>
<evidence type="ECO:0000256" key="6">
    <source>
        <dbReference type="ARBA" id="ARBA00022840"/>
    </source>
</evidence>
<evidence type="ECO:0000256" key="9">
    <source>
        <dbReference type="ARBA" id="ARBA00025157"/>
    </source>
</evidence>
<keyword evidence="5" id="KW-0547">Nucleotide-binding</keyword>
<dbReference type="PANTHER" id="PTHR43553">
    <property type="entry name" value="HEAVY METAL TRANSPORTER"/>
    <property type="match status" value="1"/>
</dbReference>
<keyword evidence="4" id="KW-1003">Cell membrane</keyword>
<sequence>MIRFEGVSYSYPDGYLGLNGIDLQIEKGTFTTIIGDNGSGKSTLVRHMNGLLKPSQGTVSVCGMQTSCSGDIWKIRQMVGMVFQDPHSQSVGATVEEDVAFGPENLALEREEIRSRVSDSILDVGLEGFEEHLLMNLSGGQLQKTALAGVLAMEPEYLVFDEVTSMLDQDSRSQVLEIALELNRMGKTIVYVTHHMGEAFASDRVIVMEGGSISIDGSPADVFRELYNSGSRIPPLMELVFRLQDSGILDKGVLPLDPNALMEELCRSM</sequence>
<name>A0A099T1U9_METMT</name>
<dbReference type="Pfam" id="PF00005">
    <property type="entry name" value="ABC_tran"/>
    <property type="match status" value="1"/>
</dbReference>
<dbReference type="PANTHER" id="PTHR43553:SF24">
    <property type="entry name" value="ENERGY-COUPLING FACTOR TRANSPORTER ATP-BINDING PROTEIN ECFA1"/>
    <property type="match status" value="1"/>
</dbReference>
<dbReference type="GO" id="GO:0005524">
    <property type="term" value="F:ATP binding"/>
    <property type="evidence" value="ECO:0007669"/>
    <property type="project" value="UniProtKB-KW"/>
</dbReference>
<evidence type="ECO:0000256" key="3">
    <source>
        <dbReference type="ARBA" id="ARBA00022448"/>
    </source>
</evidence>
<evidence type="ECO:0000256" key="7">
    <source>
        <dbReference type="ARBA" id="ARBA00022967"/>
    </source>
</evidence>
<comment type="function">
    <text evidence="9">Probably part of an ABC transporter complex. Responsible for energy coupling to the transport system.</text>
</comment>
<dbReference type="InterPro" id="IPR050095">
    <property type="entry name" value="ECF_ABC_transporter_ATP-bd"/>
</dbReference>
<dbReference type="SUPFAM" id="SSF52540">
    <property type="entry name" value="P-loop containing nucleoside triphosphate hydrolases"/>
    <property type="match status" value="1"/>
</dbReference>
<dbReference type="OrthoDB" id="35850at2157"/>
<dbReference type="RefSeq" id="WP_048193521.1">
    <property type="nucleotide sequence ID" value="NZ_CAAGSM010000002.1"/>
</dbReference>
<comment type="caution">
    <text evidence="11">The sequence shown here is derived from an EMBL/GenBank/DDBJ whole genome shotgun (WGS) entry which is preliminary data.</text>
</comment>
<feature type="domain" description="ABC transporter" evidence="10">
    <location>
        <begin position="2"/>
        <end position="235"/>
    </location>
</feature>
<keyword evidence="6" id="KW-0067">ATP-binding</keyword>
<dbReference type="GO" id="GO:0042626">
    <property type="term" value="F:ATPase-coupled transmembrane transporter activity"/>
    <property type="evidence" value="ECO:0007669"/>
    <property type="project" value="TreeGrafter"/>
</dbReference>
<dbReference type="SMART" id="SM00382">
    <property type="entry name" value="AAA"/>
    <property type="match status" value="1"/>
</dbReference>
<dbReference type="EMBL" id="JRHO01000009">
    <property type="protein sequence ID" value="KGK99102.1"/>
    <property type="molecule type" value="Genomic_DNA"/>
</dbReference>
<reference evidence="11 12" key="1">
    <citation type="submission" date="2014-09" db="EMBL/GenBank/DDBJ databases">
        <title>Draft genome sequence of an obligately methylotrophic methanogen, Methanococcoides methylutens, isolated from marine sediment.</title>
        <authorList>
            <person name="Guan Y."/>
            <person name="Ngugi D.K."/>
            <person name="Blom J."/>
            <person name="Ali S."/>
            <person name="Ferry J.G."/>
            <person name="Stingl U."/>
        </authorList>
    </citation>
    <scope>NUCLEOTIDE SEQUENCE [LARGE SCALE GENOMIC DNA]</scope>
    <source>
        <strain evidence="11 12">DSM 2657</strain>
    </source>
</reference>
<dbReference type="PROSITE" id="PS50893">
    <property type="entry name" value="ABC_TRANSPORTER_2"/>
    <property type="match status" value="1"/>
</dbReference>
<organism evidence="11 12">
    <name type="scientific">Methanococcoides methylutens</name>
    <dbReference type="NCBI Taxonomy" id="2226"/>
    <lineage>
        <taxon>Archaea</taxon>
        <taxon>Methanobacteriati</taxon>
        <taxon>Methanobacteriota</taxon>
        <taxon>Stenosarchaea group</taxon>
        <taxon>Methanomicrobia</taxon>
        <taxon>Methanosarcinales</taxon>
        <taxon>Methanosarcinaceae</taxon>
        <taxon>Methanococcoides</taxon>
    </lineage>
</organism>
<evidence type="ECO:0000256" key="1">
    <source>
        <dbReference type="ARBA" id="ARBA00004202"/>
    </source>
</evidence>